<dbReference type="Gene3D" id="3.40.33.10">
    <property type="entry name" value="CAP"/>
    <property type="match status" value="2"/>
</dbReference>
<comment type="caution">
    <text evidence="2">The sequence shown here is derived from an EMBL/GenBank/DDBJ whole genome shotgun (WGS) entry which is preliminary data.</text>
</comment>
<evidence type="ECO:0000313" key="2">
    <source>
        <dbReference type="EMBL" id="KXZ42839.1"/>
    </source>
</evidence>
<sequence>MRAPSWTSTASIARLPQILACTNAVRVNPDVLSDASCFASVQAELKNPPRLPLNYDANLTAAAVYHNNWMVSYSTMSHQLSGEPSLGDRADMFGYDWWRIAENVAAGYGSAKSVVSGWLCSSGHRANMFSCSYADIGIGSDPVARYYTQILACTNAVRVNPDVLSDASCFASVQAELRNPPRLALTFNAFLASAAATHNALMVSTSTMSHQLSGELSLGDRVTAAGYSWRGVAENIAAGYGSAKSVVSGWLW</sequence>
<gene>
    <name evidence="2" type="ORF">GPECTOR_115g333</name>
</gene>
<dbReference type="EMBL" id="LSYV01000115">
    <property type="protein sequence ID" value="KXZ42839.1"/>
    <property type="molecule type" value="Genomic_DNA"/>
</dbReference>
<dbReference type="InterPro" id="IPR014044">
    <property type="entry name" value="CAP_dom"/>
</dbReference>
<organism evidence="2 3">
    <name type="scientific">Gonium pectorale</name>
    <name type="common">Green alga</name>
    <dbReference type="NCBI Taxonomy" id="33097"/>
    <lineage>
        <taxon>Eukaryota</taxon>
        <taxon>Viridiplantae</taxon>
        <taxon>Chlorophyta</taxon>
        <taxon>core chlorophytes</taxon>
        <taxon>Chlorophyceae</taxon>
        <taxon>CS clade</taxon>
        <taxon>Chlamydomonadales</taxon>
        <taxon>Volvocaceae</taxon>
        <taxon>Gonium</taxon>
    </lineage>
</organism>
<dbReference type="Proteomes" id="UP000075714">
    <property type="component" value="Unassembled WGS sequence"/>
</dbReference>
<evidence type="ECO:0000259" key="1">
    <source>
        <dbReference type="Pfam" id="PF00188"/>
    </source>
</evidence>
<dbReference type="Pfam" id="PF00188">
    <property type="entry name" value="CAP"/>
    <property type="match status" value="1"/>
</dbReference>
<dbReference type="OrthoDB" id="551454at2759"/>
<dbReference type="SUPFAM" id="SSF55797">
    <property type="entry name" value="PR-1-like"/>
    <property type="match status" value="2"/>
</dbReference>
<dbReference type="PANTHER" id="PTHR31157">
    <property type="entry name" value="SCP DOMAIN-CONTAINING PROTEIN"/>
    <property type="match status" value="1"/>
</dbReference>
<dbReference type="CDD" id="cd05379">
    <property type="entry name" value="CAP_bacterial"/>
    <property type="match status" value="2"/>
</dbReference>
<name>A0A150FZ23_GONPE</name>
<dbReference type="InterPro" id="IPR035940">
    <property type="entry name" value="CAP_sf"/>
</dbReference>
<dbReference type="PANTHER" id="PTHR31157:SF1">
    <property type="entry name" value="SCP DOMAIN-CONTAINING PROTEIN"/>
    <property type="match status" value="1"/>
</dbReference>
<accession>A0A150FZ23</accession>
<reference evidence="3" key="1">
    <citation type="journal article" date="2016" name="Nat. Commun.">
        <title>The Gonium pectorale genome demonstrates co-option of cell cycle regulation during the evolution of multicellularity.</title>
        <authorList>
            <person name="Hanschen E.R."/>
            <person name="Marriage T.N."/>
            <person name="Ferris P.J."/>
            <person name="Hamaji T."/>
            <person name="Toyoda A."/>
            <person name="Fujiyama A."/>
            <person name="Neme R."/>
            <person name="Noguchi H."/>
            <person name="Minakuchi Y."/>
            <person name="Suzuki M."/>
            <person name="Kawai-Toyooka H."/>
            <person name="Smith D.R."/>
            <person name="Sparks H."/>
            <person name="Anderson J."/>
            <person name="Bakaric R."/>
            <person name="Luria V."/>
            <person name="Karger A."/>
            <person name="Kirschner M.W."/>
            <person name="Durand P.M."/>
            <person name="Michod R.E."/>
            <person name="Nozaki H."/>
            <person name="Olson B.J."/>
        </authorList>
    </citation>
    <scope>NUCLEOTIDE SEQUENCE [LARGE SCALE GENOMIC DNA]</scope>
    <source>
        <strain evidence="3">NIES-2863</strain>
    </source>
</reference>
<protein>
    <recommendedName>
        <fullName evidence="1">SCP domain-containing protein</fullName>
    </recommendedName>
</protein>
<proteinExistence type="predicted"/>
<feature type="domain" description="SCP" evidence="1">
    <location>
        <begin position="50"/>
        <end position="142"/>
    </location>
</feature>
<keyword evidence="3" id="KW-1185">Reference proteome</keyword>
<dbReference type="AlphaFoldDB" id="A0A150FZ23"/>
<evidence type="ECO:0000313" key="3">
    <source>
        <dbReference type="Proteomes" id="UP000075714"/>
    </source>
</evidence>